<feature type="transmembrane region" description="Helical" evidence="1">
    <location>
        <begin position="134"/>
        <end position="161"/>
    </location>
</feature>
<evidence type="ECO:0000313" key="2">
    <source>
        <dbReference type="EMBL" id="SDO45022.1"/>
    </source>
</evidence>
<dbReference type="RefSeq" id="WP_090843918.1">
    <property type="nucleotide sequence ID" value="NZ_FNIL01000014.1"/>
</dbReference>
<feature type="transmembrane region" description="Helical" evidence="1">
    <location>
        <begin position="173"/>
        <end position="193"/>
    </location>
</feature>
<organism evidence="2 3">
    <name type="scientific">Alkalicoccus daliensis</name>
    <dbReference type="NCBI Taxonomy" id="745820"/>
    <lineage>
        <taxon>Bacteria</taxon>
        <taxon>Bacillati</taxon>
        <taxon>Bacillota</taxon>
        <taxon>Bacilli</taxon>
        <taxon>Bacillales</taxon>
        <taxon>Bacillaceae</taxon>
        <taxon>Alkalicoccus</taxon>
    </lineage>
</organism>
<keyword evidence="1" id="KW-0812">Transmembrane</keyword>
<gene>
    <name evidence="2" type="ORF">SAMN04488053_11425</name>
</gene>
<reference evidence="3" key="1">
    <citation type="submission" date="2016-10" db="EMBL/GenBank/DDBJ databases">
        <authorList>
            <person name="Varghese N."/>
            <person name="Submissions S."/>
        </authorList>
    </citation>
    <scope>NUCLEOTIDE SEQUENCE [LARGE SCALE GENOMIC DNA]</scope>
    <source>
        <strain evidence="3">CGMCC 1.10369</strain>
    </source>
</reference>
<proteinExistence type="predicted"/>
<accession>A0A1H0JNA9</accession>
<name>A0A1H0JNA9_9BACI</name>
<dbReference type="OrthoDB" id="1928173at2"/>
<dbReference type="AlphaFoldDB" id="A0A1H0JNA9"/>
<evidence type="ECO:0008006" key="4">
    <source>
        <dbReference type="Google" id="ProtNLM"/>
    </source>
</evidence>
<sequence>MKKKWSSGLAFGESDDMEMLREESQNGNHLSGFRGLNYLFEKGEPADFTYKIDFRDNPEAEYFEMFEAAGWELAASQGSLYIFRAPAGTTPIYSDPDTQKEFYLSQMKSYAKYTVFTTVPFLLSLFLLNQYTSWITGILSIFFVVPFVFTAYPLIGFYLSYQFGENSVFRKTLLKAVHFLIITALIGSILLMIF</sequence>
<dbReference type="InterPro" id="IPR021359">
    <property type="entry name" value="DUF2812"/>
</dbReference>
<evidence type="ECO:0000256" key="1">
    <source>
        <dbReference type="SAM" id="Phobius"/>
    </source>
</evidence>
<protein>
    <recommendedName>
        <fullName evidence="4">DUF2812 domain-containing protein</fullName>
    </recommendedName>
</protein>
<evidence type="ECO:0000313" key="3">
    <source>
        <dbReference type="Proteomes" id="UP000198778"/>
    </source>
</evidence>
<dbReference type="STRING" id="745820.SAMN04488053_11425"/>
<dbReference type="Proteomes" id="UP000198778">
    <property type="component" value="Unassembled WGS sequence"/>
</dbReference>
<keyword evidence="1" id="KW-0472">Membrane</keyword>
<dbReference type="EMBL" id="FNIL01000014">
    <property type="protein sequence ID" value="SDO45022.1"/>
    <property type="molecule type" value="Genomic_DNA"/>
</dbReference>
<keyword evidence="1" id="KW-1133">Transmembrane helix</keyword>
<keyword evidence="3" id="KW-1185">Reference proteome</keyword>
<dbReference type="Pfam" id="PF11193">
    <property type="entry name" value="DUF2812"/>
    <property type="match status" value="1"/>
</dbReference>
<feature type="transmembrane region" description="Helical" evidence="1">
    <location>
        <begin position="110"/>
        <end position="128"/>
    </location>
</feature>